<dbReference type="OrthoDB" id="8477283at2"/>
<gene>
    <name evidence="2" type="ORF">C8D91_0866</name>
</gene>
<proteinExistence type="predicted"/>
<dbReference type="Pfam" id="PF09002">
    <property type="entry name" value="Card1_endonuc"/>
    <property type="match status" value="1"/>
</dbReference>
<evidence type="ECO:0000313" key="2">
    <source>
        <dbReference type="EMBL" id="TDR22378.1"/>
    </source>
</evidence>
<dbReference type="InterPro" id="IPR011856">
    <property type="entry name" value="tRNA_endonuc-like_dom_sf"/>
</dbReference>
<dbReference type="InterPro" id="IPR011335">
    <property type="entry name" value="Restrct_endonuc-II-like"/>
</dbReference>
<dbReference type="Gene3D" id="3.40.50.10770">
    <property type="entry name" value="Hypothetical protein VC1899 like domain (Restriction endonuclease-like)"/>
    <property type="match status" value="1"/>
</dbReference>
<accession>A0A4R6Y0E7</accession>
<organism evidence="2 3">
    <name type="scientific">Marinicella litoralis</name>
    <dbReference type="NCBI Taxonomy" id="644220"/>
    <lineage>
        <taxon>Bacteria</taxon>
        <taxon>Pseudomonadati</taxon>
        <taxon>Pseudomonadota</taxon>
        <taxon>Gammaproteobacteria</taxon>
        <taxon>Lysobacterales</taxon>
        <taxon>Marinicellaceae</taxon>
        <taxon>Marinicella</taxon>
    </lineage>
</organism>
<protein>
    <submittedName>
        <fullName evidence="2">Uncharacterized protein DUF1887</fullName>
    </submittedName>
</protein>
<dbReference type="GO" id="GO:0003676">
    <property type="term" value="F:nucleic acid binding"/>
    <property type="evidence" value="ECO:0007669"/>
    <property type="project" value="InterPro"/>
</dbReference>
<feature type="domain" description="Card1 endonuclease" evidence="1">
    <location>
        <begin position="232"/>
        <end position="370"/>
    </location>
</feature>
<comment type="caution">
    <text evidence="2">The sequence shown here is derived from an EMBL/GenBank/DDBJ whole genome shotgun (WGS) entry which is preliminary data.</text>
</comment>
<dbReference type="Proteomes" id="UP000295724">
    <property type="component" value="Unassembled WGS sequence"/>
</dbReference>
<dbReference type="SUPFAM" id="SSF52980">
    <property type="entry name" value="Restriction endonuclease-like"/>
    <property type="match status" value="1"/>
</dbReference>
<dbReference type="InterPro" id="IPR015093">
    <property type="entry name" value="Card1_endonucl_dom"/>
</dbReference>
<dbReference type="Gene3D" id="1.10.10.680">
    <property type="entry name" value="Hypothetical protein VC1899 (Restriction endonuclease-like)"/>
    <property type="match status" value="1"/>
</dbReference>
<dbReference type="RefSeq" id="WP_099019027.1">
    <property type="nucleotide sequence ID" value="NZ_NIHB01000002.1"/>
</dbReference>
<dbReference type="EMBL" id="SNZB01000002">
    <property type="protein sequence ID" value="TDR22378.1"/>
    <property type="molecule type" value="Genomic_DNA"/>
</dbReference>
<dbReference type="Gene3D" id="3.40.1350.10">
    <property type="match status" value="1"/>
</dbReference>
<sequence>MQIHLAIYHPQQAGILSAAISLKAEKIILLHRAEDDTAGIESVIRSRGIACQSQAITFDTQVAREQFAKLIEDNQSENIILNASSGYQKLILLGFEQFSNYGYPVFLVDKFTDELHWLNTKNTQEDLHLSHQLKIKEYLKSFNTQVLDQGQTNPEPAASRNLTQWIIDHIGTHDAAISSLNYMAMMANSNHSYELNNHDHKNHALMYLLEQFQQADMLNLRGRKLKFVNDTARFYCNGGWLENHVFALIYGMRAKRPHIADVSRGMQIVRNQGQVKNELDVVAMSHNRLHIIECKTRRFSKSKEEKSAASSAIYRLDTIKAITGGLSGRAMLISYQPLNKYTQSRAKDLGIYCCSHQQLKQLERHLYNFFDNS</sequence>
<keyword evidence="3" id="KW-1185">Reference proteome</keyword>
<reference evidence="2 3" key="1">
    <citation type="submission" date="2019-03" db="EMBL/GenBank/DDBJ databases">
        <title>Genomic Encyclopedia of Type Strains, Phase IV (KMG-IV): sequencing the most valuable type-strain genomes for metagenomic binning, comparative biology and taxonomic classification.</title>
        <authorList>
            <person name="Goeker M."/>
        </authorList>
    </citation>
    <scope>NUCLEOTIDE SEQUENCE [LARGE SCALE GENOMIC DNA]</scope>
    <source>
        <strain evidence="2 3">DSM 25488</strain>
    </source>
</reference>
<evidence type="ECO:0000313" key="3">
    <source>
        <dbReference type="Proteomes" id="UP000295724"/>
    </source>
</evidence>
<evidence type="ECO:0000259" key="1">
    <source>
        <dbReference type="Pfam" id="PF09002"/>
    </source>
</evidence>
<dbReference type="AlphaFoldDB" id="A0A4R6Y0E7"/>
<name>A0A4R6Y0E7_9GAMM</name>
<dbReference type="CDD" id="cd22364">
    <property type="entry name" value="VC1899-like"/>
    <property type="match status" value="1"/>
</dbReference>